<keyword evidence="2" id="KW-1185">Reference proteome</keyword>
<name>A0A0C9XI79_9AGAR</name>
<dbReference type="AlphaFoldDB" id="A0A0C9XI79"/>
<protein>
    <submittedName>
        <fullName evidence="1">Uncharacterized protein</fullName>
    </submittedName>
</protein>
<gene>
    <name evidence="1" type="ORF">K443DRAFT_681603</name>
</gene>
<reference evidence="1 2" key="1">
    <citation type="submission" date="2014-04" db="EMBL/GenBank/DDBJ databases">
        <authorList>
            <consortium name="DOE Joint Genome Institute"/>
            <person name="Kuo A."/>
            <person name="Kohler A."/>
            <person name="Nagy L.G."/>
            <person name="Floudas D."/>
            <person name="Copeland A."/>
            <person name="Barry K.W."/>
            <person name="Cichocki N."/>
            <person name="Veneault-Fourrey C."/>
            <person name="LaButti K."/>
            <person name="Lindquist E.A."/>
            <person name="Lipzen A."/>
            <person name="Lundell T."/>
            <person name="Morin E."/>
            <person name="Murat C."/>
            <person name="Sun H."/>
            <person name="Tunlid A."/>
            <person name="Henrissat B."/>
            <person name="Grigoriev I.V."/>
            <person name="Hibbett D.S."/>
            <person name="Martin F."/>
            <person name="Nordberg H.P."/>
            <person name="Cantor M.N."/>
            <person name="Hua S.X."/>
        </authorList>
    </citation>
    <scope>NUCLEOTIDE SEQUENCE [LARGE SCALE GENOMIC DNA]</scope>
    <source>
        <strain evidence="1 2">LaAM-08-1</strain>
    </source>
</reference>
<organism evidence="1 2">
    <name type="scientific">Laccaria amethystina LaAM-08-1</name>
    <dbReference type="NCBI Taxonomy" id="1095629"/>
    <lineage>
        <taxon>Eukaryota</taxon>
        <taxon>Fungi</taxon>
        <taxon>Dikarya</taxon>
        <taxon>Basidiomycota</taxon>
        <taxon>Agaricomycotina</taxon>
        <taxon>Agaricomycetes</taxon>
        <taxon>Agaricomycetidae</taxon>
        <taxon>Agaricales</taxon>
        <taxon>Agaricineae</taxon>
        <taxon>Hydnangiaceae</taxon>
        <taxon>Laccaria</taxon>
    </lineage>
</organism>
<accession>A0A0C9XI79</accession>
<evidence type="ECO:0000313" key="1">
    <source>
        <dbReference type="EMBL" id="KIJ97331.1"/>
    </source>
</evidence>
<sequence length="75" mass="8713">MCTESRSTNSIVNGLKSEEQLVMTLMRFKGSLPGRIDSQRRSFLDRQIAKNDRSESNRTYQKRCVCSFKEPPVNR</sequence>
<evidence type="ECO:0000313" key="2">
    <source>
        <dbReference type="Proteomes" id="UP000054477"/>
    </source>
</evidence>
<dbReference type="EMBL" id="KN838696">
    <property type="protein sequence ID" value="KIJ97331.1"/>
    <property type="molecule type" value="Genomic_DNA"/>
</dbReference>
<proteinExistence type="predicted"/>
<dbReference type="Proteomes" id="UP000054477">
    <property type="component" value="Unassembled WGS sequence"/>
</dbReference>
<dbReference type="HOGENOM" id="CLU_2671430_0_0_1"/>
<reference evidence="2" key="2">
    <citation type="submission" date="2015-01" db="EMBL/GenBank/DDBJ databases">
        <title>Evolutionary Origins and Diversification of the Mycorrhizal Mutualists.</title>
        <authorList>
            <consortium name="DOE Joint Genome Institute"/>
            <consortium name="Mycorrhizal Genomics Consortium"/>
            <person name="Kohler A."/>
            <person name="Kuo A."/>
            <person name="Nagy L.G."/>
            <person name="Floudas D."/>
            <person name="Copeland A."/>
            <person name="Barry K.W."/>
            <person name="Cichocki N."/>
            <person name="Veneault-Fourrey C."/>
            <person name="LaButti K."/>
            <person name="Lindquist E.A."/>
            <person name="Lipzen A."/>
            <person name="Lundell T."/>
            <person name="Morin E."/>
            <person name="Murat C."/>
            <person name="Riley R."/>
            <person name="Ohm R."/>
            <person name="Sun H."/>
            <person name="Tunlid A."/>
            <person name="Henrissat B."/>
            <person name="Grigoriev I.V."/>
            <person name="Hibbett D.S."/>
            <person name="Martin F."/>
        </authorList>
    </citation>
    <scope>NUCLEOTIDE SEQUENCE [LARGE SCALE GENOMIC DNA]</scope>
    <source>
        <strain evidence="2">LaAM-08-1</strain>
    </source>
</reference>